<name>A0A0G3G4E7_9GAMM</name>
<dbReference type="Pfam" id="PF06769">
    <property type="entry name" value="YoeB_toxin"/>
    <property type="match status" value="1"/>
</dbReference>
<keyword evidence="4" id="KW-1185">Reference proteome</keyword>
<dbReference type="InterPro" id="IPR007712">
    <property type="entry name" value="RelE/ParE_toxin"/>
</dbReference>
<organism evidence="3 4">
    <name type="scientific">Thioalkalivibrio versutus</name>
    <dbReference type="NCBI Taxonomy" id="106634"/>
    <lineage>
        <taxon>Bacteria</taxon>
        <taxon>Pseudomonadati</taxon>
        <taxon>Pseudomonadota</taxon>
        <taxon>Gammaproteobacteria</taxon>
        <taxon>Chromatiales</taxon>
        <taxon>Ectothiorhodospiraceae</taxon>
        <taxon>Thioalkalivibrio</taxon>
    </lineage>
</organism>
<dbReference type="PANTHER" id="PTHR35601">
    <property type="entry name" value="TOXIN RELE"/>
    <property type="match status" value="1"/>
</dbReference>
<reference evidence="3 4" key="1">
    <citation type="submission" date="2015-04" db="EMBL/GenBank/DDBJ databases">
        <title>Complete Sequence for the Genome of the Thioalkalivibrio versutus D301.</title>
        <authorList>
            <person name="Mu T."/>
            <person name="Zhou J."/>
            <person name="Xu X."/>
        </authorList>
    </citation>
    <scope>NUCLEOTIDE SEQUENCE [LARGE SCALE GENOMIC DNA]</scope>
    <source>
        <strain evidence="3 4">D301</strain>
    </source>
</reference>
<sequence length="84" mass="10128">MTWTIRFTRQAEKDLRRLTPKLRDKVKQILRNRVAVDPYCGKALVSDLRGYYSLRISYKDRLVYTIRDERLLVIVIRARTHYGE</sequence>
<evidence type="ECO:0000256" key="2">
    <source>
        <dbReference type="ARBA" id="ARBA00022649"/>
    </source>
</evidence>
<dbReference type="GO" id="GO:0004519">
    <property type="term" value="F:endonuclease activity"/>
    <property type="evidence" value="ECO:0007669"/>
    <property type="project" value="InterPro"/>
</dbReference>
<dbReference type="OrthoDB" id="5770953at2"/>
<proteinExistence type="inferred from homology"/>
<dbReference type="InterPro" id="IPR009614">
    <property type="entry name" value="YoeB_toxin"/>
</dbReference>
<accession>A0A0G3G4E7</accession>
<protein>
    <submittedName>
        <fullName evidence="3">Toxin of toxin-antitoxin system</fullName>
    </submittedName>
</protein>
<dbReference type="InterPro" id="IPR035093">
    <property type="entry name" value="RelE/ParE_toxin_dom_sf"/>
</dbReference>
<evidence type="ECO:0000313" key="4">
    <source>
        <dbReference type="Proteomes" id="UP000064201"/>
    </source>
</evidence>
<dbReference type="SUPFAM" id="SSF143011">
    <property type="entry name" value="RelE-like"/>
    <property type="match status" value="1"/>
</dbReference>
<dbReference type="NCBIfam" id="TIGR02385">
    <property type="entry name" value="RelE_StbE"/>
    <property type="match status" value="1"/>
</dbReference>
<dbReference type="PATRIC" id="fig|106634.4.peg.598"/>
<dbReference type="Proteomes" id="UP000064201">
    <property type="component" value="Chromosome"/>
</dbReference>
<dbReference type="AlphaFoldDB" id="A0A0G3G4E7"/>
<evidence type="ECO:0000313" key="3">
    <source>
        <dbReference type="EMBL" id="AKJ94392.1"/>
    </source>
</evidence>
<dbReference type="Gene3D" id="3.30.2310.20">
    <property type="entry name" value="RelE-like"/>
    <property type="match status" value="1"/>
</dbReference>
<evidence type="ECO:0000256" key="1">
    <source>
        <dbReference type="ARBA" id="ARBA00006226"/>
    </source>
</evidence>
<keyword evidence="2" id="KW-1277">Toxin-antitoxin system</keyword>
<comment type="similarity">
    <text evidence="1">Belongs to the RelE toxin family.</text>
</comment>
<dbReference type="EMBL" id="CP011367">
    <property type="protein sequence ID" value="AKJ94392.1"/>
    <property type="molecule type" value="Genomic_DNA"/>
</dbReference>
<dbReference type="STRING" id="106634.TVD_02950"/>
<gene>
    <name evidence="3" type="ORF">TVD_02950</name>
</gene>
<dbReference type="KEGG" id="tvr:TVD_02950"/>
<dbReference type="RefSeq" id="WP_047250775.1">
    <property type="nucleotide sequence ID" value="NZ_CP011367.1"/>
</dbReference>
<dbReference type="PANTHER" id="PTHR35601:SF1">
    <property type="entry name" value="TOXIN RELE"/>
    <property type="match status" value="1"/>
</dbReference>
<dbReference type="GO" id="GO:0006401">
    <property type="term" value="P:RNA catabolic process"/>
    <property type="evidence" value="ECO:0007669"/>
    <property type="project" value="InterPro"/>
</dbReference>